<evidence type="ECO:0000256" key="2">
    <source>
        <dbReference type="ARBA" id="ARBA00022777"/>
    </source>
</evidence>
<dbReference type="GO" id="GO:0004674">
    <property type="term" value="F:protein serine/threonine kinase activity"/>
    <property type="evidence" value="ECO:0007669"/>
    <property type="project" value="TreeGrafter"/>
</dbReference>
<dbReference type="InterPro" id="IPR052028">
    <property type="entry name" value="HipA_Ser/Thr_kinase"/>
</dbReference>
<dbReference type="InterPro" id="IPR017508">
    <property type="entry name" value="HipA_N1"/>
</dbReference>
<name>A0A644YER2_9ZZZZ</name>
<sequence length="417" mass="47424">METNAVKVKLWDKVVGYLAWDKKAGVAIFEYEPSFLELGLNIAPLTMPIDSPRSKKQLPWTGNKDKLYQGLPPMIADSLPDKWGNSLFMAWIRDNHIPANQTNPVDHLSFIGNRAMGALEFEPARELGDNSAFSVDVQRLYEFARQVLNEREATILNETNSILWQDLVKISSSPGGKRPKAIVALNKSTGEVVSGQGIIPEGFLHYILKYDESSLYPYAKLEYIYYRMALDCGITMMPSELRTYEGVTHFLTQRFDRNGNEKIHTQTLAAMLPTSDSYEDIFLVIRRLNLPYEDVRQQYLRMAFNVIARNVDDHSKNFAFCMNQAGVWRLSPAYDLTYSVDQTVPAYLNRHSLTVNGKNENITRYDLEKIGMQNDIQDSKDLIDAVANAIANFETYAKDLAIDNQLIASMKADFVKM</sequence>
<dbReference type="PANTHER" id="PTHR37419">
    <property type="entry name" value="SERINE/THREONINE-PROTEIN KINASE TOXIN HIPA"/>
    <property type="match status" value="1"/>
</dbReference>
<organism evidence="5">
    <name type="scientific">bioreactor metagenome</name>
    <dbReference type="NCBI Taxonomy" id="1076179"/>
    <lineage>
        <taxon>unclassified sequences</taxon>
        <taxon>metagenomes</taxon>
        <taxon>ecological metagenomes</taxon>
    </lineage>
</organism>
<keyword evidence="1" id="KW-0808">Transferase</keyword>
<dbReference type="InterPro" id="IPR012893">
    <property type="entry name" value="HipA-like_C"/>
</dbReference>
<evidence type="ECO:0008006" key="6">
    <source>
        <dbReference type="Google" id="ProtNLM"/>
    </source>
</evidence>
<feature type="domain" description="HipA-like C-terminal" evidence="3">
    <location>
        <begin position="172"/>
        <end position="390"/>
    </location>
</feature>
<dbReference type="AlphaFoldDB" id="A0A644YER2"/>
<dbReference type="GO" id="GO:0005829">
    <property type="term" value="C:cytosol"/>
    <property type="evidence" value="ECO:0007669"/>
    <property type="project" value="TreeGrafter"/>
</dbReference>
<dbReference type="EMBL" id="VSSQ01004899">
    <property type="protein sequence ID" value="MPM27065.1"/>
    <property type="molecule type" value="Genomic_DNA"/>
</dbReference>
<accession>A0A644YER2</accession>
<proteinExistence type="predicted"/>
<evidence type="ECO:0000259" key="4">
    <source>
        <dbReference type="Pfam" id="PF13657"/>
    </source>
</evidence>
<dbReference type="Pfam" id="PF13657">
    <property type="entry name" value="Couple_hipA"/>
    <property type="match status" value="1"/>
</dbReference>
<evidence type="ECO:0000313" key="5">
    <source>
        <dbReference type="EMBL" id="MPM27065.1"/>
    </source>
</evidence>
<evidence type="ECO:0000256" key="1">
    <source>
        <dbReference type="ARBA" id="ARBA00022679"/>
    </source>
</evidence>
<dbReference type="PANTHER" id="PTHR37419:SF8">
    <property type="entry name" value="TOXIN YJJJ"/>
    <property type="match status" value="1"/>
</dbReference>
<keyword evidence="2" id="KW-0418">Kinase</keyword>
<reference evidence="5" key="1">
    <citation type="submission" date="2019-08" db="EMBL/GenBank/DDBJ databases">
        <authorList>
            <person name="Kucharzyk K."/>
            <person name="Murdoch R.W."/>
            <person name="Higgins S."/>
            <person name="Loffler F."/>
        </authorList>
    </citation>
    <scope>NUCLEOTIDE SEQUENCE</scope>
</reference>
<feature type="domain" description="HipA N-terminal subdomain 1" evidence="4">
    <location>
        <begin position="7"/>
        <end position="121"/>
    </location>
</feature>
<gene>
    <name evidence="5" type="ORF">SDC9_73570</name>
</gene>
<evidence type="ECO:0000259" key="3">
    <source>
        <dbReference type="Pfam" id="PF07804"/>
    </source>
</evidence>
<comment type="caution">
    <text evidence="5">The sequence shown here is derived from an EMBL/GenBank/DDBJ whole genome shotgun (WGS) entry which is preliminary data.</text>
</comment>
<dbReference type="Pfam" id="PF07804">
    <property type="entry name" value="HipA_C"/>
    <property type="match status" value="1"/>
</dbReference>
<protein>
    <recommendedName>
        <fullName evidence="6">HipA-like C-terminal domain-containing protein</fullName>
    </recommendedName>
</protein>